<protein>
    <submittedName>
        <fullName evidence="1">Uncharacterized protein</fullName>
    </submittedName>
</protein>
<reference evidence="1" key="1">
    <citation type="submission" date="2023-04" db="EMBL/GenBank/DDBJ databases">
        <title>A chromosome-level genome assembly of the parasitoid wasp Eretmocerus hayati.</title>
        <authorList>
            <person name="Zhong Y."/>
            <person name="Liu S."/>
            <person name="Liu Y."/>
        </authorList>
    </citation>
    <scope>NUCLEOTIDE SEQUENCE</scope>
    <source>
        <strain evidence="1">ZJU_SS_LIU_2023</strain>
    </source>
</reference>
<organism evidence="1 2">
    <name type="scientific">Eretmocerus hayati</name>
    <dbReference type="NCBI Taxonomy" id="131215"/>
    <lineage>
        <taxon>Eukaryota</taxon>
        <taxon>Metazoa</taxon>
        <taxon>Ecdysozoa</taxon>
        <taxon>Arthropoda</taxon>
        <taxon>Hexapoda</taxon>
        <taxon>Insecta</taxon>
        <taxon>Pterygota</taxon>
        <taxon>Neoptera</taxon>
        <taxon>Endopterygota</taxon>
        <taxon>Hymenoptera</taxon>
        <taxon>Apocrita</taxon>
        <taxon>Proctotrupomorpha</taxon>
        <taxon>Chalcidoidea</taxon>
        <taxon>Aphelinidae</taxon>
        <taxon>Aphelininae</taxon>
        <taxon>Eretmocerus</taxon>
    </lineage>
</organism>
<keyword evidence="2" id="KW-1185">Reference proteome</keyword>
<dbReference type="EMBL" id="CM056743">
    <property type="protein sequence ID" value="KAJ8669417.1"/>
    <property type="molecule type" value="Genomic_DNA"/>
</dbReference>
<evidence type="ECO:0000313" key="2">
    <source>
        <dbReference type="Proteomes" id="UP001239111"/>
    </source>
</evidence>
<evidence type="ECO:0000313" key="1">
    <source>
        <dbReference type="EMBL" id="KAJ8669417.1"/>
    </source>
</evidence>
<name>A0ACC2NGQ2_9HYME</name>
<sequence>MADTATENLLKTVGLETLIDTFKRNKITQASLKILDRTMINELIKDIGNRAIFLDYWTKNICVIPKKSANGIGAPDTTQKNANGAFAKQYSFRSIDEILKENTERQRILDFFATRKKFFNRHRNKLCHLLWVDNDVSQFLAKRIVNCFHGEVQTTYFKSPVKKRDSTENKSEPASGKLISIRNNRTTRGITHKETVEDAEHSKGNENPQTQSRVPKIRFAKNWVKNNQAPCKTVLEHWLTSSPLRLEEILSLNTDDLFEMFQEWSLYKHPSGSELIRIDFKCGKFSNANSTYELWMQFIALLHQHADLNKKDNVLYQYWRLIDSTDEEITQGIPIAMKI</sequence>
<gene>
    <name evidence="1" type="ORF">QAD02_000676</name>
</gene>
<accession>A0ACC2NGQ2</accession>
<proteinExistence type="predicted"/>
<dbReference type="Proteomes" id="UP001239111">
    <property type="component" value="Chromosome 3"/>
</dbReference>
<comment type="caution">
    <text evidence="1">The sequence shown here is derived from an EMBL/GenBank/DDBJ whole genome shotgun (WGS) entry which is preliminary data.</text>
</comment>